<evidence type="ECO:0008006" key="4">
    <source>
        <dbReference type="Google" id="ProtNLM"/>
    </source>
</evidence>
<feature type="transmembrane region" description="Helical" evidence="1">
    <location>
        <begin position="20"/>
        <end position="39"/>
    </location>
</feature>
<reference evidence="3" key="1">
    <citation type="journal article" date="2019" name="Int. J. Syst. Evol. Microbiol.">
        <title>The Global Catalogue of Microorganisms (GCM) 10K type strain sequencing project: providing services to taxonomists for standard genome sequencing and annotation.</title>
        <authorList>
            <consortium name="The Broad Institute Genomics Platform"/>
            <consortium name="The Broad Institute Genome Sequencing Center for Infectious Disease"/>
            <person name="Wu L."/>
            <person name="Ma J."/>
        </authorList>
    </citation>
    <scope>NUCLEOTIDE SEQUENCE [LARGE SCALE GENOMIC DNA]</scope>
    <source>
        <strain evidence="3">CCUG 56029</strain>
    </source>
</reference>
<keyword evidence="1" id="KW-0472">Membrane</keyword>
<accession>A0ABW4R5N8</accession>
<name>A0ABW4R5N8_9RHOB</name>
<dbReference type="Proteomes" id="UP001597213">
    <property type="component" value="Unassembled WGS sequence"/>
</dbReference>
<sequence>MDAILQGLPNLETRSFAAVWFWLFLVLCWSLMGRGVLGVPAEVIARARFPADGPDGDEARLLLLDWLSLTLPMRQTSPGVAVFALAAGGFVLAALAVLALLGVEIAQAGWLLLTPLAVTGVLRVRLAGRMQGLMEAAQTEQVPPAEAAERAARALWSQRLITSVIGVIAMGVTAAWGALWMLRHPLGF</sequence>
<proteinExistence type="predicted"/>
<keyword evidence="1" id="KW-0812">Transmembrane</keyword>
<dbReference type="RefSeq" id="WP_379140468.1">
    <property type="nucleotide sequence ID" value="NZ_JBHUEN010000013.1"/>
</dbReference>
<evidence type="ECO:0000313" key="3">
    <source>
        <dbReference type="Proteomes" id="UP001597213"/>
    </source>
</evidence>
<gene>
    <name evidence="2" type="ORF">ACFSCT_04555</name>
</gene>
<organism evidence="2 3">
    <name type="scientific">Paracoccus pacificus</name>
    <dbReference type="NCBI Taxonomy" id="1463598"/>
    <lineage>
        <taxon>Bacteria</taxon>
        <taxon>Pseudomonadati</taxon>
        <taxon>Pseudomonadota</taxon>
        <taxon>Alphaproteobacteria</taxon>
        <taxon>Rhodobacterales</taxon>
        <taxon>Paracoccaceae</taxon>
        <taxon>Paracoccus</taxon>
    </lineage>
</organism>
<dbReference type="EMBL" id="JBHUEN010000013">
    <property type="protein sequence ID" value="MFD1880983.1"/>
    <property type="molecule type" value="Genomic_DNA"/>
</dbReference>
<feature type="transmembrane region" description="Helical" evidence="1">
    <location>
        <begin position="80"/>
        <end position="102"/>
    </location>
</feature>
<keyword evidence="3" id="KW-1185">Reference proteome</keyword>
<evidence type="ECO:0000256" key="1">
    <source>
        <dbReference type="SAM" id="Phobius"/>
    </source>
</evidence>
<comment type="caution">
    <text evidence="2">The sequence shown here is derived from an EMBL/GenBank/DDBJ whole genome shotgun (WGS) entry which is preliminary data.</text>
</comment>
<feature type="transmembrane region" description="Helical" evidence="1">
    <location>
        <begin position="108"/>
        <end position="126"/>
    </location>
</feature>
<feature type="transmembrane region" description="Helical" evidence="1">
    <location>
        <begin position="160"/>
        <end position="182"/>
    </location>
</feature>
<keyword evidence="1" id="KW-1133">Transmembrane helix</keyword>
<protein>
    <recommendedName>
        <fullName evidence="4">Component of SufBCD complex</fullName>
    </recommendedName>
</protein>
<evidence type="ECO:0000313" key="2">
    <source>
        <dbReference type="EMBL" id="MFD1880983.1"/>
    </source>
</evidence>